<dbReference type="OrthoDB" id="441329at2759"/>
<evidence type="ECO:0000313" key="5">
    <source>
        <dbReference type="EMBL" id="CAD8053122.1"/>
    </source>
</evidence>
<feature type="region of interest" description="Disordered" evidence="3">
    <location>
        <begin position="1"/>
        <end position="26"/>
    </location>
</feature>
<evidence type="ECO:0000256" key="1">
    <source>
        <dbReference type="ARBA" id="ARBA00022737"/>
    </source>
</evidence>
<feature type="domain" description="K Homology" evidence="4">
    <location>
        <begin position="109"/>
        <end position="179"/>
    </location>
</feature>
<dbReference type="InterPro" id="IPR004087">
    <property type="entry name" value="KH_dom"/>
</dbReference>
<comment type="caution">
    <text evidence="5">The sequence shown here is derived from an EMBL/GenBank/DDBJ whole genome shotgun (WGS) entry which is preliminary data.</text>
</comment>
<keyword evidence="1" id="KW-0677">Repeat</keyword>
<dbReference type="InterPro" id="IPR004088">
    <property type="entry name" value="KH_dom_type_1"/>
</dbReference>
<evidence type="ECO:0000256" key="2">
    <source>
        <dbReference type="PROSITE-ProRule" id="PRU00117"/>
    </source>
</evidence>
<reference evidence="5" key="1">
    <citation type="submission" date="2021-01" db="EMBL/GenBank/DDBJ databases">
        <authorList>
            <consortium name="Genoscope - CEA"/>
            <person name="William W."/>
        </authorList>
    </citation>
    <scope>NUCLEOTIDE SEQUENCE</scope>
</reference>
<keyword evidence="2" id="KW-0694">RNA-binding</keyword>
<organism evidence="5 6">
    <name type="scientific">Paramecium sonneborni</name>
    <dbReference type="NCBI Taxonomy" id="65129"/>
    <lineage>
        <taxon>Eukaryota</taxon>
        <taxon>Sar</taxon>
        <taxon>Alveolata</taxon>
        <taxon>Ciliophora</taxon>
        <taxon>Intramacronucleata</taxon>
        <taxon>Oligohymenophorea</taxon>
        <taxon>Peniculida</taxon>
        <taxon>Parameciidae</taxon>
        <taxon>Paramecium</taxon>
    </lineage>
</organism>
<name>A0A8S1KJR8_9CILI</name>
<dbReference type="PANTHER" id="PTHR10288">
    <property type="entry name" value="KH DOMAIN CONTAINING RNA BINDING PROTEIN"/>
    <property type="match status" value="1"/>
</dbReference>
<gene>
    <name evidence="5" type="ORF">PSON_ATCC_30995.1.T0070178</name>
</gene>
<dbReference type="PROSITE" id="PS50084">
    <property type="entry name" value="KH_TYPE_1"/>
    <property type="match status" value="2"/>
</dbReference>
<dbReference type="Proteomes" id="UP000692954">
    <property type="component" value="Unassembled WGS sequence"/>
</dbReference>
<dbReference type="GO" id="GO:0003723">
    <property type="term" value="F:RNA binding"/>
    <property type="evidence" value="ECO:0007669"/>
    <property type="project" value="UniProtKB-UniRule"/>
</dbReference>
<keyword evidence="6" id="KW-1185">Reference proteome</keyword>
<feature type="domain" description="K Homology" evidence="4">
    <location>
        <begin position="278"/>
        <end position="352"/>
    </location>
</feature>
<feature type="region of interest" description="Disordered" evidence="3">
    <location>
        <begin position="395"/>
        <end position="438"/>
    </location>
</feature>
<sequence length="508" mass="58670">MSKDQVDEQGLSAQSSRSQSPQQQQRRNKQFQIDFFIEWKYIKSDELKNILEDVKSQYDIKSIQLNRNNQIPGLEGTAFSIIESDDSKLNLQLEAINKILSLIEQKKNQVFEMMMLIPEGTVSYLIGTSGKQIKNIQLETKTDIVVVNAINKFSLRSVKIAGESNCIYNAIKLITNKLHQRGITEDDYLKRAEPLDPGKVITKVQLVFLDVIIDYILKNKEIEKKYQIKMKAKNIDEIPIKYKFKKGEEILQLVGTLKNVQEAIKQIIHKISSEFKKLEFDIRVVMPANFASKLIGAKGCQIKELANKSKGAQIKVMSDKDDSDIGLYCLVQVIGSVERKQEATVLILEQIECFKNGGPVLESGKYINENHGQEFKNNMQIQDMKQKMLDQNNQLIRQKSSSSRSIRRLRSRSESNKRHKKSKKSRSTSSNKRKIKQNPFQTKLVVPTYLIEQIKKKLNRIGREEGVYIKGDDREFRDEFVLKLRGEMKNCLTVIQHILIEQCKLQRR</sequence>
<dbReference type="SMART" id="SM00322">
    <property type="entry name" value="KH"/>
    <property type="match status" value="2"/>
</dbReference>
<evidence type="ECO:0000256" key="3">
    <source>
        <dbReference type="SAM" id="MobiDB-lite"/>
    </source>
</evidence>
<dbReference type="AlphaFoldDB" id="A0A8S1KJR8"/>
<evidence type="ECO:0000313" key="6">
    <source>
        <dbReference type="Proteomes" id="UP000692954"/>
    </source>
</evidence>
<protein>
    <recommendedName>
        <fullName evidence="4">K Homology domain-containing protein</fullName>
    </recommendedName>
</protein>
<evidence type="ECO:0000259" key="4">
    <source>
        <dbReference type="SMART" id="SM00322"/>
    </source>
</evidence>
<dbReference type="EMBL" id="CAJJDN010000007">
    <property type="protein sequence ID" value="CAD8053122.1"/>
    <property type="molecule type" value="Genomic_DNA"/>
</dbReference>
<feature type="compositionally biased region" description="Low complexity" evidence="3">
    <location>
        <begin position="9"/>
        <end position="25"/>
    </location>
</feature>
<dbReference type="Pfam" id="PF00013">
    <property type="entry name" value="KH_1"/>
    <property type="match status" value="2"/>
</dbReference>
<accession>A0A8S1KJR8</accession>
<feature type="compositionally biased region" description="Basic residues" evidence="3">
    <location>
        <begin position="417"/>
        <end position="436"/>
    </location>
</feature>
<proteinExistence type="predicted"/>
<dbReference type="CDD" id="cd00105">
    <property type="entry name" value="KH-I"/>
    <property type="match status" value="1"/>
</dbReference>